<organism evidence="2 3">
    <name type="scientific">Zopfia rhizophila CBS 207.26</name>
    <dbReference type="NCBI Taxonomy" id="1314779"/>
    <lineage>
        <taxon>Eukaryota</taxon>
        <taxon>Fungi</taxon>
        <taxon>Dikarya</taxon>
        <taxon>Ascomycota</taxon>
        <taxon>Pezizomycotina</taxon>
        <taxon>Dothideomycetes</taxon>
        <taxon>Dothideomycetes incertae sedis</taxon>
        <taxon>Zopfiaceae</taxon>
        <taxon>Zopfia</taxon>
    </lineage>
</organism>
<evidence type="ECO:0000313" key="2">
    <source>
        <dbReference type="EMBL" id="KAF2182890.1"/>
    </source>
</evidence>
<reference evidence="2" key="1">
    <citation type="journal article" date="2020" name="Stud. Mycol.">
        <title>101 Dothideomycetes genomes: a test case for predicting lifestyles and emergence of pathogens.</title>
        <authorList>
            <person name="Haridas S."/>
            <person name="Albert R."/>
            <person name="Binder M."/>
            <person name="Bloem J."/>
            <person name="Labutti K."/>
            <person name="Salamov A."/>
            <person name="Andreopoulos B."/>
            <person name="Baker S."/>
            <person name="Barry K."/>
            <person name="Bills G."/>
            <person name="Bluhm B."/>
            <person name="Cannon C."/>
            <person name="Castanera R."/>
            <person name="Culley D."/>
            <person name="Daum C."/>
            <person name="Ezra D."/>
            <person name="Gonzalez J."/>
            <person name="Henrissat B."/>
            <person name="Kuo A."/>
            <person name="Liang C."/>
            <person name="Lipzen A."/>
            <person name="Lutzoni F."/>
            <person name="Magnuson J."/>
            <person name="Mondo S."/>
            <person name="Nolan M."/>
            <person name="Ohm R."/>
            <person name="Pangilinan J."/>
            <person name="Park H.-J."/>
            <person name="Ramirez L."/>
            <person name="Alfaro M."/>
            <person name="Sun H."/>
            <person name="Tritt A."/>
            <person name="Yoshinaga Y."/>
            <person name="Zwiers L.-H."/>
            <person name="Turgeon B."/>
            <person name="Goodwin S."/>
            <person name="Spatafora J."/>
            <person name="Crous P."/>
            <person name="Grigoriev I."/>
        </authorList>
    </citation>
    <scope>NUCLEOTIDE SEQUENCE</scope>
    <source>
        <strain evidence="2">CBS 207.26</strain>
    </source>
</reference>
<protein>
    <submittedName>
        <fullName evidence="2">Uncharacterized protein</fullName>
    </submittedName>
</protein>
<evidence type="ECO:0000313" key="3">
    <source>
        <dbReference type="Proteomes" id="UP000800200"/>
    </source>
</evidence>
<accession>A0A6A6DY38</accession>
<dbReference type="Proteomes" id="UP000800200">
    <property type="component" value="Unassembled WGS sequence"/>
</dbReference>
<dbReference type="AlphaFoldDB" id="A0A6A6DY38"/>
<name>A0A6A6DY38_9PEZI</name>
<sequence>MNMFHLLLVFSTLLISFASSASLPLNYDIHERQDNACKPNTVAILLKALNLKGLCAGILPQPKVTSTTTFTSVIPYTATRTWTVTRPIIAASAGTGRDVSTLLSV</sequence>
<dbReference type="EMBL" id="ML994646">
    <property type="protein sequence ID" value="KAF2182890.1"/>
    <property type="molecule type" value="Genomic_DNA"/>
</dbReference>
<evidence type="ECO:0000256" key="1">
    <source>
        <dbReference type="SAM" id="SignalP"/>
    </source>
</evidence>
<gene>
    <name evidence="2" type="ORF">K469DRAFT_222279</name>
</gene>
<keyword evidence="1" id="KW-0732">Signal</keyword>
<keyword evidence="3" id="KW-1185">Reference proteome</keyword>
<feature type="signal peptide" evidence="1">
    <location>
        <begin position="1"/>
        <end position="20"/>
    </location>
</feature>
<proteinExistence type="predicted"/>
<feature type="chain" id="PRO_5025404258" evidence="1">
    <location>
        <begin position="21"/>
        <end position="105"/>
    </location>
</feature>